<comment type="function">
    <text evidence="6">Methylates the ribose at the nucleotide 34 wobble position in the two leucyl isoacceptors tRNA(Leu)(CmAA) and tRNA(Leu)(cmnm5UmAA). Catalyzes the methyl transfer from S-adenosyl-L-methionine to the 2'-OH of the wobble nucleotide.</text>
</comment>
<evidence type="ECO:0000256" key="3">
    <source>
        <dbReference type="ARBA" id="ARBA00022679"/>
    </source>
</evidence>
<dbReference type="SUPFAM" id="SSF75217">
    <property type="entry name" value="alpha/beta knot"/>
    <property type="match status" value="1"/>
</dbReference>
<dbReference type="EMBL" id="JABEPP010000004">
    <property type="protein sequence ID" value="NNM73644.1"/>
    <property type="molecule type" value="Genomic_DNA"/>
</dbReference>
<keyword evidence="1 6" id="KW-0963">Cytoplasm</keyword>
<keyword evidence="3 6" id="KW-0808">Transferase</keyword>
<name>A0A849I7B6_9HYPH</name>
<evidence type="ECO:0000313" key="9">
    <source>
        <dbReference type="EMBL" id="NNM73644.1"/>
    </source>
</evidence>
<keyword evidence="2 6" id="KW-0489">Methyltransferase</keyword>
<dbReference type="Pfam" id="PF00588">
    <property type="entry name" value="SpoU_methylase"/>
    <property type="match status" value="1"/>
</dbReference>
<evidence type="ECO:0000256" key="5">
    <source>
        <dbReference type="ARBA" id="ARBA00022694"/>
    </source>
</evidence>
<evidence type="ECO:0000313" key="10">
    <source>
        <dbReference type="Proteomes" id="UP000564885"/>
    </source>
</evidence>
<dbReference type="GO" id="GO:0003723">
    <property type="term" value="F:RNA binding"/>
    <property type="evidence" value="ECO:0007669"/>
    <property type="project" value="InterPro"/>
</dbReference>
<evidence type="ECO:0000259" key="8">
    <source>
        <dbReference type="Pfam" id="PF00588"/>
    </source>
</evidence>
<dbReference type="InterPro" id="IPR029026">
    <property type="entry name" value="tRNA_m1G_MTases_N"/>
</dbReference>
<feature type="binding site" evidence="6 7">
    <location>
        <position position="101"/>
    </location>
    <ligand>
        <name>S-adenosyl-L-methionine</name>
        <dbReference type="ChEBI" id="CHEBI:59789"/>
    </ligand>
</feature>
<comment type="caution">
    <text evidence="9">The sequence shown here is derived from an EMBL/GenBank/DDBJ whole genome shotgun (WGS) entry which is preliminary data.</text>
</comment>
<evidence type="ECO:0000256" key="7">
    <source>
        <dbReference type="PIRSR" id="PIRSR029256-1"/>
    </source>
</evidence>
<gene>
    <name evidence="6" type="primary">trmL</name>
    <name evidence="9" type="ORF">HJG44_14745</name>
</gene>
<feature type="domain" description="tRNA/rRNA methyltransferase SpoU type" evidence="8">
    <location>
        <begin position="2"/>
        <end position="140"/>
    </location>
</feature>
<evidence type="ECO:0000256" key="6">
    <source>
        <dbReference type="HAMAP-Rule" id="MF_01885"/>
    </source>
</evidence>
<comment type="subcellular location">
    <subcellularLocation>
        <location evidence="6">Cytoplasm</location>
    </subcellularLocation>
</comment>
<evidence type="ECO:0000256" key="4">
    <source>
        <dbReference type="ARBA" id="ARBA00022691"/>
    </source>
</evidence>
<evidence type="ECO:0000256" key="2">
    <source>
        <dbReference type="ARBA" id="ARBA00022603"/>
    </source>
</evidence>
<reference evidence="9 10" key="1">
    <citation type="submission" date="2020-04" db="EMBL/GenBank/DDBJ databases">
        <title>Enterovirga sp. isolate from soil.</title>
        <authorList>
            <person name="Chea S."/>
            <person name="Kim D.-U."/>
        </authorList>
    </citation>
    <scope>NUCLEOTIDE SEQUENCE [LARGE SCALE GENOMIC DNA]</scope>
    <source>
        <strain evidence="9 10">DB1703</strain>
    </source>
</reference>
<evidence type="ECO:0000256" key="1">
    <source>
        <dbReference type="ARBA" id="ARBA00022490"/>
    </source>
</evidence>
<comment type="catalytic activity">
    <reaction evidence="6">
        <text>cytidine(34) in tRNA + S-adenosyl-L-methionine = 2'-O-methylcytidine(34) in tRNA + S-adenosyl-L-homocysteine + H(+)</text>
        <dbReference type="Rhea" id="RHEA:43084"/>
        <dbReference type="Rhea" id="RHEA-COMP:10331"/>
        <dbReference type="Rhea" id="RHEA-COMP:10332"/>
        <dbReference type="ChEBI" id="CHEBI:15378"/>
        <dbReference type="ChEBI" id="CHEBI:57856"/>
        <dbReference type="ChEBI" id="CHEBI:59789"/>
        <dbReference type="ChEBI" id="CHEBI:74495"/>
        <dbReference type="ChEBI" id="CHEBI:82748"/>
        <dbReference type="EC" id="2.1.1.207"/>
    </reaction>
</comment>
<keyword evidence="4 6" id="KW-0949">S-adenosyl-L-methionine</keyword>
<sequence>MRLALYQPDIPQNAGTMMRMAACLGIPVDLIEPAGFDASDRNLRRAALDYLDQLELCRHVSFAAFDAARRTSGARLVLATTRGATPYADFAFRPSDIVMVGRESAGVPDLVHEVSDARVVVPMRPGLRSLNVAVAAAMIIGEGLRQTGFPASPQPAR</sequence>
<dbReference type="InterPro" id="IPR029028">
    <property type="entry name" value="Alpha/beta_knot_MTases"/>
</dbReference>
<dbReference type="HAMAP" id="MF_01885">
    <property type="entry name" value="tRNA_methyltr_TrmL"/>
    <property type="match status" value="1"/>
</dbReference>
<dbReference type="PIRSF" id="PIRSF029256">
    <property type="entry name" value="SpoU_TrmH_prd"/>
    <property type="match status" value="1"/>
</dbReference>
<comment type="subunit">
    <text evidence="6">Homodimer.</text>
</comment>
<keyword evidence="10" id="KW-1185">Reference proteome</keyword>
<dbReference type="GO" id="GO:0002130">
    <property type="term" value="P:wobble position ribose methylation"/>
    <property type="evidence" value="ECO:0007669"/>
    <property type="project" value="TreeGrafter"/>
</dbReference>
<dbReference type="GO" id="GO:0008757">
    <property type="term" value="F:S-adenosylmethionine-dependent methyltransferase activity"/>
    <property type="evidence" value="ECO:0007669"/>
    <property type="project" value="UniProtKB-UniRule"/>
</dbReference>
<dbReference type="GO" id="GO:0008175">
    <property type="term" value="F:tRNA methyltransferase activity"/>
    <property type="evidence" value="ECO:0007669"/>
    <property type="project" value="UniProtKB-UniRule"/>
</dbReference>
<dbReference type="AlphaFoldDB" id="A0A849I7B6"/>
<feature type="binding site" evidence="6 7">
    <location>
        <position position="121"/>
    </location>
    <ligand>
        <name>S-adenosyl-L-methionine</name>
        <dbReference type="ChEBI" id="CHEBI:59789"/>
    </ligand>
</feature>
<comment type="caution">
    <text evidence="6">Lacks conserved residue(s) required for the propagation of feature annotation.</text>
</comment>
<organism evidence="9 10">
    <name type="scientific">Enterovirga aerilata</name>
    <dbReference type="NCBI Taxonomy" id="2730920"/>
    <lineage>
        <taxon>Bacteria</taxon>
        <taxon>Pseudomonadati</taxon>
        <taxon>Pseudomonadota</taxon>
        <taxon>Alphaproteobacteria</taxon>
        <taxon>Hyphomicrobiales</taxon>
        <taxon>Methylobacteriaceae</taxon>
        <taxon>Enterovirga</taxon>
    </lineage>
</organism>
<comment type="similarity">
    <text evidence="6">Belongs to the class IV-like SAM-binding methyltransferase superfamily. RNA methyltransferase TrmH family. TrmL subfamily.</text>
</comment>
<dbReference type="PANTHER" id="PTHR42971:SF1">
    <property type="entry name" value="TRNA (CYTIDINE(34)-2'-O)-METHYLTRANSFERASE"/>
    <property type="match status" value="1"/>
</dbReference>
<dbReference type="Proteomes" id="UP000564885">
    <property type="component" value="Unassembled WGS sequence"/>
</dbReference>
<dbReference type="RefSeq" id="WP_171219143.1">
    <property type="nucleotide sequence ID" value="NZ_JABEPP010000004.1"/>
</dbReference>
<dbReference type="InterPro" id="IPR016914">
    <property type="entry name" value="TrmL"/>
</dbReference>
<protein>
    <recommendedName>
        <fullName evidence="6">tRNA (cytidine(34)-2'-O)-methyltransferase</fullName>
        <ecNumber evidence="6">2.1.1.207</ecNumber>
    </recommendedName>
    <alternativeName>
        <fullName evidence="6">tRNA (cytidine/uridine-2'-O-)-methyltransferase TrmL</fullName>
    </alternativeName>
</protein>
<feature type="binding site" evidence="6 7">
    <location>
        <position position="129"/>
    </location>
    <ligand>
        <name>S-adenosyl-L-methionine</name>
        <dbReference type="ChEBI" id="CHEBI:59789"/>
    </ligand>
</feature>
<dbReference type="PANTHER" id="PTHR42971">
    <property type="entry name" value="TRNA (CYTIDINE(34)-2'-O)-METHYLTRANSFERASE"/>
    <property type="match status" value="1"/>
</dbReference>
<comment type="catalytic activity">
    <reaction evidence="6">
        <text>5-carboxymethylaminomethyluridine(34) in tRNA(Leu) + S-adenosyl-L-methionine = 5-carboxymethylaminomethyl-2'-O-methyluridine(34) in tRNA(Leu) + S-adenosyl-L-homocysteine + H(+)</text>
        <dbReference type="Rhea" id="RHEA:43088"/>
        <dbReference type="Rhea" id="RHEA-COMP:10333"/>
        <dbReference type="Rhea" id="RHEA-COMP:10334"/>
        <dbReference type="ChEBI" id="CHEBI:15378"/>
        <dbReference type="ChEBI" id="CHEBI:57856"/>
        <dbReference type="ChEBI" id="CHEBI:59789"/>
        <dbReference type="ChEBI" id="CHEBI:74508"/>
        <dbReference type="ChEBI" id="CHEBI:74511"/>
        <dbReference type="EC" id="2.1.1.207"/>
    </reaction>
</comment>
<dbReference type="CDD" id="cd18094">
    <property type="entry name" value="SpoU-like_TrmL"/>
    <property type="match status" value="1"/>
</dbReference>
<dbReference type="InterPro" id="IPR001537">
    <property type="entry name" value="SpoU_MeTrfase"/>
</dbReference>
<accession>A0A849I7B6</accession>
<keyword evidence="5 6" id="KW-0819">tRNA processing</keyword>
<dbReference type="GO" id="GO:0005737">
    <property type="term" value="C:cytoplasm"/>
    <property type="evidence" value="ECO:0007669"/>
    <property type="project" value="UniProtKB-SubCell"/>
</dbReference>
<dbReference type="EC" id="2.1.1.207" evidence="6"/>
<dbReference type="Gene3D" id="3.40.1280.10">
    <property type="match status" value="1"/>
</dbReference>
<proteinExistence type="inferred from homology"/>